<dbReference type="InterPro" id="IPR050639">
    <property type="entry name" value="SSR_resolvase"/>
</dbReference>
<organism evidence="2 3">
    <name type="scientific">Amycolatopsis antarctica</name>
    <dbReference type="NCBI Taxonomy" id="1854586"/>
    <lineage>
        <taxon>Bacteria</taxon>
        <taxon>Bacillati</taxon>
        <taxon>Actinomycetota</taxon>
        <taxon>Actinomycetes</taxon>
        <taxon>Pseudonocardiales</taxon>
        <taxon>Pseudonocardiaceae</taxon>
        <taxon>Amycolatopsis</taxon>
    </lineage>
</organism>
<reference evidence="2 3" key="1">
    <citation type="submission" date="2017-07" db="EMBL/GenBank/DDBJ databases">
        <title>Amycolatopsis antarcticus sp. nov., isolated from the surface of an Antarcticus brown macroalga.</title>
        <authorList>
            <person name="Wang J."/>
            <person name="Leiva S."/>
            <person name="Huang J."/>
            <person name="Huang Y."/>
        </authorList>
    </citation>
    <scope>NUCLEOTIDE SEQUENCE [LARGE SCALE GENOMIC DNA]</scope>
    <source>
        <strain evidence="2 3">AU-G6</strain>
    </source>
</reference>
<dbReference type="InParanoid" id="A0A263CXQ0"/>
<comment type="caution">
    <text evidence="2">The sequence shown here is derived from an EMBL/GenBank/DDBJ whole genome shotgun (WGS) entry which is preliminary data.</text>
</comment>
<dbReference type="InterPro" id="IPR038109">
    <property type="entry name" value="DNA_bind_recomb_sf"/>
</dbReference>
<dbReference type="PANTHER" id="PTHR30461">
    <property type="entry name" value="DNA-INVERTASE FROM LAMBDOID PROPHAGE"/>
    <property type="match status" value="1"/>
</dbReference>
<name>A0A263CXQ0_9PSEU</name>
<dbReference type="OrthoDB" id="3615233at2"/>
<dbReference type="PANTHER" id="PTHR30461:SF23">
    <property type="entry name" value="DNA RECOMBINASE-RELATED"/>
    <property type="match status" value="1"/>
</dbReference>
<dbReference type="AlphaFoldDB" id="A0A263CXQ0"/>
<feature type="domain" description="Recombinase" evidence="1">
    <location>
        <begin position="96"/>
        <end position="236"/>
    </location>
</feature>
<gene>
    <name evidence="2" type="ORF">CFN78_24205</name>
</gene>
<evidence type="ECO:0000259" key="1">
    <source>
        <dbReference type="PROSITE" id="PS51737"/>
    </source>
</evidence>
<protein>
    <recommendedName>
        <fullName evidence="1">Recombinase domain-containing protein</fullName>
    </recommendedName>
</protein>
<evidence type="ECO:0000313" key="2">
    <source>
        <dbReference type="EMBL" id="OZM70769.1"/>
    </source>
</evidence>
<dbReference type="Proteomes" id="UP000242444">
    <property type="component" value="Unassembled WGS sequence"/>
</dbReference>
<dbReference type="EMBL" id="NKYE01000018">
    <property type="protein sequence ID" value="OZM70769.1"/>
    <property type="molecule type" value="Genomic_DNA"/>
</dbReference>
<dbReference type="PROSITE" id="PS51737">
    <property type="entry name" value="RECOMBINASE_DNA_BIND"/>
    <property type="match status" value="1"/>
</dbReference>
<dbReference type="Pfam" id="PF07508">
    <property type="entry name" value="Recombinase"/>
    <property type="match status" value="1"/>
</dbReference>
<proteinExistence type="predicted"/>
<dbReference type="InterPro" id="IPR011109">
    <property type="entry name" value="DNA_bind_recombinase_dom"/>
</dbReference>
<dbReference type="GO" id="GO:0000150">
    <property type="term" value="F:DNA strand exchange activity"/>
    <property type="evidence" value="ECO:0007669"/>
    <property type="project" value="InterPro"/>
</dbReference>
<keyword evidence="3" id="KW-1185">Reference proteome</keyword>
<accession>A0A263CXQ0</accession>
<dbReference type="GO" id="GO:0003677">
    <property type="term" value="F:DNA binding"/>
    <property type="evidence" value="ECO:0007669"/>
    <property type="project" value="InterPro"/>
</dbReference>
<sequence>MDLTPQPDRRPRRVSPRINPLFYPFVSYRTRRPESPTGWRRLREALTGYPLAAYADDDRRESADLGVYLYQVELARRSQLALWQRTRDGWWLGPAPYGYALEQHWVEQESARAGWRHRLIVDALRAPVVSLIFVWSVHENLSDRAIARRLTEQQHPRPVDPVSGRARAWSRAVVRTILANPVYLGYVVRGRTLRAVEQPPENWTWSRQRSHRALVEPALFWTLYNRRARWVSPTLDTDTTGLTNQSREAA</sequence>
<dbReference type="Gene3D" id="3.90.1750.20">
    <property type="entry name" value="Putative Large Serine Recombinase, Chain B, Domain 2"/>
    <property type="match status" value="1"/>
</dbReference>
<evidence type="ECO:0000313" key="3">
    <source>
        <dbReference type="Proteomes" id="UP000242444"/>
    </source>
</evidence>
<dbReference type="RefSeq" id="WP_094865264.1">
    <property type="nucleotide sequence ID" value="NZ_NKYE01000018.1"/>
</dbReference>